<dbReference type="InterPro" id="IPR036271">
    <property type="entry name" value="Tet_transcr_reg_TetR-rel_C_sf"/>
</dbReference>
<comment type="caution">
    <text evidence="7">The sequence shown here is derived from an EMBL/GenBank/DDBJ whole genome shotgun (WGS) entry which is preliminary data.</text>
</comment>
<keyword evidence="4" id="KW-0804">Transcription</keyword>
<feature type="DNA-binding region" description="H-T-H motif" evidence="5">
    <location>
        <begin position="36"/>
        <end position="55"/>
    </location>
</feature>
<dbReference type="RefSeq" id="WP_170199728.1">
    <property type="nucleotide sequence ID" value="NZ_JBIUBA010000021.1"/>
</dbReference>
<dbReference type="Pfam" id="PF13977">
    <property type="entry name" value="TetR_C_6"/>
    <property type="match status" value="1"/>
</dbReference>
<dbReference type="GO" id="GO:0003700">
    <property type="term" value="F:DNA-binding transcription factor activity"/>
    <property type="evidence" value="ECO:0007669"/>
    <property type="project" value="TreeGrafter"/>
</dbReference>
<gene>
    <name evidence="7" type="ORF">DFJ66_5991</name>
</gene>
<dbReference type="PROSITE" id="PS50977">
    <property type="entry name" value="HTH_TETR_2"/>
    <property type="match status" value="1"/>
</dbReference>
<proteinExistence type="predicted"/>
<dbReference type="SUPFAM" id="SSF46689">
    <property type="entry name" value="Homeodomain-like"/>
    <property type="match status" value="1"/>
</dbReference>
<dbReference type="PANTHER" id="PTHR30055:SF241">
    <property type="entry name" value="TRANSCRIPTIONAL REGULATORY PROTEIN"/>
    <property type="match status" value="1"/>
</dbReference>
<accession>A0A495XG45</accession>
<keyword evidence="8" id="KW-1185">Reference proteome</keyword>
<dbReference type="PANTHER" id="PTHR30055">
    <property type="entry name" value="HTH-TYPE TRANSCRIPTIONAL REGULATOR RUTR"/>
    <property type="match status" value="1"/>
</dbReference>
<dbReference type="InterPro" id="IPR001647">
    <property type="entry name" value="HTH_TetR"/>
</dbReference>
<dbReference type="Proteomes" id="UP000272729">
    <property type="component" value="Unassembled WGS sequence"/>
</dbReference>
<keyword evidence="1" id="KW-0678">Repressor</keyword>
<protein>
    <submittedName>
        <fullName evidence="7">TetR family transcriptional regulator</fullName>
    </submittedName>
</protein>
<dbReference type="InterPro" id="IPR039538">
    <property type="entry name" value="BetI_C"/>
</dbReference>
<dbReference type="SUPFAM" id="SSF48498">
    <property type="entry name" value="Tetracyclin repressor-like, C-terminal domain"/>
    <property type="match status" value="1"/>
</dbReference>
<dbReference type="Pfam" id="PF00440">
    <property type="entry name" value="TetR_N"/>
    <property type="match status" value="1"/>
</dbReference>
<dbReference type="GO" id="GO:0000976">
    <property type="term" value="F:transcription cis-regulatory region binding"/>
    <property type="evidence" value="ECO:0007669"/>
    <property type="project" value="TreeGrafter"/>
</dbReference>
<evidence type="ECO:0000256" key="1">
    <source>
        <dbReference type="ARBA" id="ARBA00022491"/>
    </source>
</evidence>
<dbReference type="InterPro" id="IPR009057">
    <property type="entry name" value="Homeodomain-like_sf"/>
</dbReference>
<organism evidence="7 8">
    <name type="scientific">Saccharothrix variisporea</name>
    <dbReference type="NCBI Taxonomy" id="543527"/>
    <lineage>
        <taxon>Bacteria</taxon>
        <taxon>Bacillati</taxon>
        <taxon>Actinomycetota</taxon>
        <taxon>Actinomycetes</taxon>
        <taxon>Pseudonocardiales</taxon>
        <taxon>Pseudonocardiaceae</taxon>
        <taxon>Saccharothrix</taxon>
    </lineage>
</organism>
<keyword evidence="2" id="KW-0805">Transcription regulation</keyword>
<dbReference type="EMBL" id="RBXR01000001">
    <property type="protein sequence ID" value="RKT72669.1"/>
    <property type="molecule type" value="Genomic_DNA"/>
</dbReference>
<sequence length="207" mass="22789">MTQHRQSRAEKAARTRADLLDAAARVFARKGYSGASVGDIAEEAGYTHGAVYSQFRNKQDLFFALYEQTTTKRAEALAQVFLAAEGTLRERMKVVTDWSMVDLKANPDWFLLHMEFLFAAARDPEVRARFSEGGRTIRNMMGALIQHEVDSGTLKSDMTATDMAMGMNGLFLGLALQEVIEPGVVRAGLYGDIVSLIMDAMSPDAQG</sequence>
<keyword evidence="3 5" id="KW-0238">DNA-binding</keyword>
<dbReference type="InterPro" id="IPR050109">
    <property type="entry name" value="HTH-type_TetR-like_transc_reg"/>
</dbReference>
<dbReference type="PRINTS" id="PR00455">
    <property type="entry name" value="HTHTETR"/>
</dbReference>
<reference evidence="7 8" key="1">
    <citation type="submission" date="2018-10" db="EMBL/GenBank/DDBJ databases">
        <title>Sequencing the genomes of 1000 actinobacteria strains.</title>
        <authorList>
            <person name="Klenk H.-P."/>
        </authorList>
    </citation>
    <scope>NUCLEOTIDE SEQUENCE [LARGE SCALE GENOMIC DNA]</scope>
    <source>
        <strain evidence="7 8">DSM 43911</strain>
    </source>
</reference>
<dbReference type="Gene3D" id="1.10.357.10">
    <property type="entry name" value="Tetracycline Repressor, domain 2"/>
    <property type="match status" value="1"/>
</dbReference>
<evidence type="ECO:0000256" key="3">
    <source>
        <dbReference type="ARBA" id="ARBA00023125"/>
    </source>
</evidence>
<evidence type="ECO:0000256" key="4">
    <source>
        <dbReference type="ARBA" id="ARBA00023163"/>
    </source>
</evidence>
<name>A0A495XG45_9PSEU</name>
<evidence type="ECO:0000313" key="8">
    <source>
        <dbReference type="Proteomes" id="UP000272729"/>
    </source>
</evidence>
<evidence type="ECO:0000256" key="5">
    <source>
        <dbReference type="PROSITE-ProRule" id="PRU00335"/>
    </source>
</evidence>
<evidence type="ECO:0000259" key="6">
    <source>
        <dbReference type="PROSITE" id="PS50977"/>
    </source>
</evidence>
<feature type="domain" description="HTH tetR-type" evidence="6">
    <location>
        <begin position="13"/>
        <end position="73"/>
    </location>
</feature>
<dbReference type="AlphaFoldDB" id="A0A495XG45"/>
<evidence type="ECO:0000256" key="2">
    <source>
        <dbReference type="ARBA" id="ARBA00023015"/>
    </source>
</evidence>
<evidence type="ECO:0000313" key="7">
    <source>
        <dbReference type="EMBL" id="RKT72669.1"/>
    </source>
</evidence>